<accession>Q1K468</accession>
<reference evidence="3" key="1">
    <citation type="submission" date="2006-05" db="EMBL/GenBank/DDBJ databases">
        <title>Annotation of the draft genome assembly of Desulfuromonas acetoxidans DSM 684.</title>
        <authorList>
            <consortium name="US DOE Joint Genome Institute (JGI-ORNL)"/>
            <person name="Larimer F."/>
            <person name="Land M."/>
            <person name="Hauser L."/>
        </authorList>
    </citation>
    <scope>NUCLEOTIDE SEQUENCE [LARGE SCALE GENOMIC DNA]</scope>
    <source>
        <strain evidence="3">DSM 684</strain>
    </source>
</reference>
<dbReference type="InterPro" id="IPR036597">
    <property type="entry name" value="Fido-like_dom_sf"/>
</dbReference>
<name>Q1K468_DESA6</name>
<dbReference type="PANTHER" id="PTHR13504">
    <property type="entry name" value="FIDO DOMAIN-CONTAINING PROTEIN DDB_G0283145"/>
    <property type="match status" value="1"/>
</dbReference>
<dbReference type="PANTHER" id="PTHR13504:SF38">
    <property type="entry name" value="FIDO DOMAIN-CONTAINING PROTEIN"/>
    <property type="match status" value="1"/>
</dbReference>
<dbReference type="Proteomes" id="UP000005695">
    <property type="component" value="Unassembled WGS sequence"/>
</dbReference>
<proteinExistence type="predicted"/>
<keyword evidence="4" id="KW-1185">Reference proteome</keyword>
<evidence type="ECO:0000313" key="4">
    <source>
        <dbReference type="Proteomes" id="UP000005695"/>
    </source>
</evidence>
<protein>
    <submittedName>
        <fullName evidence="3">Filamentation induced by cAMP protein Fic</fullName>
    </submittedName>
</protein>
<reference evidence="3" key="2">
    <citation type="submission" date="2006-05" db="EMBL/GenBank/DDBJ databases">
        <title>Sequencing of the draft genome and assembly of Desulfuromonas acetoxidans DSM 684.</title>
        <authorList>
            <consortium name="US DOE Joint Genome Institute (JGI-PGF)"/>
            <person name="Copeland A."/>
            <person name="Lucas S."/>
            <person name="Lapidus A."/>
            <person name="Barry K."/>
            <person name="Detter J.C."/>
            <person name="Glavina del Rio T."/>
            <person name="Hammon N."/>
            <person name="Israni S."/>
            <person name="Dalin E."/>
            <person name="Tice H."/>
            <person name="Bruce D."/>
            <person name="Pitluck S."/>
            <person name="Richardson P."/>
        </authorList>
    </citation>
    <scope>NUCLEOTIDE SEQUENCE [LARGE SCALE GENOMIC DNA]</scope>
    <source>
        <strain evidence="3">DSM 684</strain>
    </source>
</reference>
<feature type="active site" evidence="1">
    <location>
        <position position="175"/>
    </location>
</feature>
<dbReference type="EMBL" id="AAEW02000001">
    <property type="protein sequence ID" value="EAT17235.1"/>
    <property type="molecule type" value="Genomic_DNA"/>
</dbReference>
<dbReference type="AlphaFoldDB" id="Q1K468"/>
<comment type="caution">
    <text evidence="3">The sequence shown here is derived from an EMBL/GenBank/DDBJ whole genome shotgun (WGS) entry which is preliminary data.</text>
</comment>
<dbReference type="OrthoDB" id="9813719at2"/>
<dbReference type="Pfam" id="PF02661">
    <property type="entry name" value="Fic"/>
    <property type="match status" value="1"/>
</dbReference>
<dbReference type="PROSITE" id="PS51459">
    <property type="entry name" value="FIDO"/>
    <property type="match status" value="1"/>
</dbReference>
<dbReference type="InterPro" id="IPR003812">
    <property type="entry name" value="Fido"/>
</dbReference>
<gene>
    <name evidence="3" type="ORF">Dace_3101</name>
</gene>
<evidence type="ECO:0000256" key="1">
    <source>
        <dbReference type="PIRSR" id="PIRSR640198-1"/>
    </source>
</evidence>
<organism evidence="3 4">
    <name type="scientific">Desulfuromonas acetoxidans (strain DSM 684 / 11070)</name>
    <dbReference type="NCBI Taxonomy" id="281689"/>
    <lineage>
        <taxon>Bacteria</taxon>
        <taxon>Pseudomonadati</taxon>
        <taxon>Thermodesulfobacteriota</taxon>
        <taxon>Desulfuromonadia</taxon>
        <taxon>Desulfuromonadales</taxon>
        <taxon>Desulfuromonadaceae</taxon>
        <taxon>Desulfuromonas</taxon>
    </lineage>
</organism>
<feature type="domain" description="Fido" evidence="2">
    <location>
        <begin position="96"/>
        <end position="232"/>
    </location>
</feature>
<dbReference type="Gene3D" id="1.10.3290.10">
    <property type="entry name" value="Fido-like domain"/>
    <property type="match status" value="1"/>
</dbReference>
<dbReference type="RefSeq" id="WP_005997475.1">
    <property type="nucleotide sequence ID" value="NZ_AAEW02000001.1"/>
</dbReference>
<sequence>MVYSDKSLQVAKLAAAYRLLPPLTDQQQRHQREVDRLALTWSSTALAGNQLTLEETRLVLTEDIAVGGKPLSHHVQILGHSEAFNMLYLLARLEGLESAHVCALHQLYSYRLDAEHAGKFRTDHLTISETSFMPPSPAEIPTALNALIDQSEQQRQQNPPLVYAAWLHNQCMAIHPFATANDIVARLLLNLALLQCGYPMAVIAPQQRDAYLSALRAAHNGDHQPFINLLSHQLVIALEKRLHQASS</sequence>
<evidence type="ECO:0000313" key="3">
    <source>
        <dbReference type="EMBL" id="EAT17235.1"/>
    </source>
</evidence>
<dbReference type="InterPro" id="IPR040198">
    <property type="entry name" value="Fido_containing"/>
</dbReference>
<dbReference type="SUPFAM" id="SSF140931">
    <property type="entry name" value="Fic-like"/>
    <property type="match status" value="1"/>
</dbReference>
<evidence type="ECO:0000259" key="2">
    <source>
        <dbReference type="PROSITE" id="PS51459"/>
    </source>
</evidence>